<sequence>MNENITALRAPAHPVYRPSRRGESNALRRGKKKIHRNHTPEFNGKPPRGMASKVVACLRLHDWSRNPDLITLRSKGYTPYTRQFDSTFRPKPMRITPRSESREALSALSLVLAANCDYNPDSDYMFEIMLPVEEMARKMGVLHRYDNGRKSYDILLNALRVLEELDYVVVHRDHDTDAGQYKPMRIFLTEHFFMSRGITLENIREWLHKYRQWAIASGLAESAREKYSRHLLKMARLGISIDRFHSLKNRLKKIKRWVVSPGLREEKRRVISEIETVLETDIGKRRTAQKERTQGRYQMAWRRWSASMETFPAECWQLEQAVKAEFPQLHITDPEQYHRLLLERAGVTP</sequence>
<evidence type="ECO:0000313" key="2">
    <source>
        <dbReference type="EMBL" id="AXF78983.1"/>
    </source>
</evidence>
<reference evidence="2 3" key="1">
    <citation type="submission" date="2016-01" db="EMBL/GenBank/DDBJ databases">
        <authorList>
            <person name="Oliw E.H."/>
        </authorList>
    </citation>
    <scope>NUCLEOTIDE SEQUENCE [LARGE SCALE GENOMIC DNA]</scope>
    <source>
        <strain evidence="2 3">MDcuke</strain>
        <plasmid evidence="2 3">unnamed1</plasmid>
    </source>
</reference>
<proteinExistence type="predicted"/>
<feature type="compositionally biased region" description="Basic residues" evidence="1">
    <location>
        <begin position="28"/>
        <end position="37"/>
    </location>
</feature>
<evidence type="ECO:0000313" key="3">
    <source>
        <dbReference type="Proteomes" id="UP000264980"/>
    </source>
</evidence>
<dbReference type="Proteomes" id="UP000264980">
    <property type="component" value="Plasmid unnamed1"/>
</dbReference>
<name>A0A345CZW6_9GAMM</name>
<dbReference type="EMBL" id="CP013971">
    <property type="protein sequence ID" value="AXF78983.1"/>
    <property type="molecule type" value="Genomic_DNA"/>
</dbReference>
<organism evidence="2 3">
    <name type="scientific">Erwinia tracheiphila</name>
    <dbReference type="NCBI Taxonomy" id="65700"/>
    <lineage>
        <taxon>Bacteria</taxon>
        <taxon>Pseudomonadati</taxon>
        <taxon>Pseudomonadota</taxon>
        <taxon>Gammaproteobacteria</taxon>
        <taxon>Enterobacterales</taxon>
        <taxon>Erwiniaceae</taxon>
        <taxon>Erwinia</taxon>
    </lineage>
</organism>
<dbReference type="AlphaFoldDB" id="A0A345CZW6"/>
<feature type="region of interest" description="Disordered" evidence="1">
    <location>
        <begin position="1"/>
        <end position="48"/>
    </location>
</feature>
<gene>
    <name evidence="2" type="ORF">AV903_26350</name>
</gene>
<protein>
    <submittedName>
        <fullName evidence="2">Replication protein</fullName>
    </submittedName>
</protein>
<evidence type="ECO:0000256" key="1">
    <source>
        <dbReference type="SAM" id="MobiDB-lite"/>
    </source>
</evidence>
<geneLocation type="plasmid" evidence="2 3">
    <name>unnamed1</name>
</geneLocation>
<keyword evidence="2" id="KW-0614">Plasmid</keyword>
<accession>A0A345CZW6</accession>